<dbReference type="SUPFAM" id="SSF47413">
    <property type="entry name" value="lambda repressor-like DNA-binding domains"/>
    <property type="match status" value="1"/>
</dbReference>
<gene>
    <name evidence="2" type="ORF">GWK16_23980</name>
</gene>
<reference evidence="2 3" key="1">
    <citation type="submission" date="2020-03" db="EMBL/GenBank/DDBJ databases">
        <authorList>
            <person name="Sun Q."/>
        </authorList>
    </citation>
    <scope>NUCLEOTIDE SEQUENCE [LARGE SCALE GENOMIC DNA]</scope>
    <source>
        <strain evidence="2 3">JC162</strain>
    </source>
</reference>
<dbReference type="SMART" id="SM00530">
    <property type="entry name" value="HTH_XRE"/>
    <property type="match status" value="1"/>
</dbReference>
<proteinExistence type="predicted"/>
<protein>
    <submittedName>
        <fullName evidence="2">Helix-turn-helix transcriptional regulator</fullName>
    </submittedName>
</protein>
<dbReference type="Pfam" id="PF13560">
    <property type="entry name" value="HTH_31"/>
    <property type="match status" value="1"/>
</dbReference>
<dbReference type="GO" id="GO:0003677">
    <property type="term" value="F:DNA binding"/>
    <property type="evidence" value="ECO:0007669"/>
    <property type="project" value="InterPro"/>
</dbReference>
<dbReference type="EMBL" id="JABBKX010000014">
    <property type="protein sequence ID" value="NMJ44327.1"/>
    <property type="molecule type" value="Genomic_DNA"/>
</dbReference>
<dbReference type="PROSITE" id="PS50943">
    <property type="entry name" value="HTH_CROC1"/>
    <property type="match status" value="1"/>
</dbReference>
<name>A0A848ELU1_9PROT</name>
<dbReference type="InterPro" id="IPR010982">
    <property type="entry name" value="Lambda_DNA-bd_dom_sf"/>
</dbReference>
<comment type="caution">
    <text evidence="2">The sequence shown here is derived from an EMBL/GenBank/DDBJ whole genome shotgun (WGS) entry which is preliminary data.</text>
</comment>
<dbReference type="Gene3D" id="1.10.260.40">
    <property type="entry name" value="lambda repressor-like DNA-binding domains"/>
    <property type="match status" value="1"/>
</dbReference>
<organism evidence="2 3">
    <name type="scientific">Neoroseomonas marina</name>
    <dbReference type="NCBI Taxonomy" id="1232220"/>
    <lineage>
        <taxon>Bacteria</taxon>
        <taxon>Pseudomonadati</taxon>
        <taxon>Pseudomonadota</taxon>
        <taxon>Alphaproteobacteria</taxon>
        <taxon>Acetobacterales</taxon>
        <taxon>Acetobacteraceae</taxon>
        <taxon>Neoroseomonas</taxon>
    </lineage>
</organism>
<evidence type="ECO:0000313" key="3">
    <source>
        <dbReference type="Proteomes" id="UP000548582"/>
    </source>
</evidence>
<evidence type="ECO:0000259" key="1">
    <source>
        <dbReference type="PROSITE" id="PS50943"/>
    </source>
</evidence>
<evidence type="ECO:0000313" key="2">
    <source>
        <dbReference type="EMBL" id="NMJ44327.1"/>
    </source>
</evidence>
<feature type="domain" description="HTH cro/C1-type" evidence="1">
    <location>
        <begin position="11"/>
        <end position="71"/>
    </location>
</feature>
<dbReference type="CDD" id="cd00093">
    <property type="entry name" value="HTH_XRE"/>
    <property type="match status" value="1"/>
</dbReference>
<accession>A0A848ELU1</accession>
<dbReference type="Proteomes" id="UP000548582">
    <property type="component" value="Unassembled WGS sequence"/>
</dbReference>
<dbReference type="AlphaFoldDB" id="A0A848ELU1"/>
<dbReference type="RefSeq" id="WP_170056507.1">
    <property type="nucleotide sequence ID" value="NZ_JABBKX010000014.1"/>
</dbReference>
<keyword evidence="3" id="KW-1185">Reference proteome</keyword>
<sequence length="119" mass="12881">MSNDPDLGPRLRRARLARTAGDARGYSVRAVAGRLGVSATYLSLVERGAQRPTEAFLRAIAADLGLEAEALLPLAGRVAEDVTAALLARPALAEAVRALRDLPEPELRRTIRRIRDGDW</sequence>
<dbReference type="InterPro" id="IPR001387">
    <property type="entry name" value="Cro/C1-type_HTH"/>
</dbReference>